<dbReference type="GO" id="GO:0004222">
    <property type="term" value="F:metalloendopeptidase activity"/>
    <property type="evidence" value="ECO:0007669"/>
    <property type="project" value="InterPro"/>
</dbReference>
<evidence type="ECO:0000256" key="4">
    <source>
        <dbReference type="ARBA" id="ARBA00022801"/>
    </source>
</evidence>
<keyword evidence="6 7" id="KW-0482">Metalloprotease</keyword>
<dbReference type="GO" id="GO:0006518">
    <property type="term" value="P:peptide metabolic process"/>
    <property type="evidence" value="ECO:0007669"/>
    <property type="project" value="TreeGrafter"/>
</dbReference>
<name>A0A1L0G5G0_9ASCO</name>
<dbReference type="CDD" id="cd06455">
    <property type="entry name" value="M3A_TOP"/>
    <property type="match status" value="1"/>
</dbReference>
<dbReference type="AlphaFoldDB" id="A0A1L0G5G0"/>
<dbReference type="Gene3D" id="1.20.1050.40">
    <property type="entry name" value="Endopeptidase. Chain P, domain 1"/>
    <property type="match status" value="1"/>
</dbReference>
<dbReference type="InterPro" id="IPR024077">
    <property type="entry name" value="Neurolysin/TOP_dom2"/>
</dbReference>
<dbReference type="EMBL" id="LT635758">
    <property type="protein sequence ID" value="SGZ51805.1"/>
    <property type="molecule type" value="Genomic_DNA"/>
</dbReference>
<dbReference type="GO" id="GO:0005758">
    <property type="term" value="C:mitochondrial intermembrane space"/>
    <property type="evidence" value="ECO:0007669"/>
    <property type="project" value="TreeGrafter"/>
</dbReference>
<reference evidence="9 10" key="1">
    <citation type="submission" date="2016-10" db="EMBL/GenBank/DDBJ databases">
        <authorList>
            <person name="de Groot N.N."/>
        </authorList>
    </citation>
    <scope>NUCLEOTIDE SEQUENCE [LARGE SCALE GENOMIC DNA]</scope>
    <source>
        <strain evidence="9 10">CBS 141442</strain>
    </source>
</reference>
<gene>
    <name evidence="9" type="ORF">SAMEA4029010_CIC11G00000001479</name>
</gene>
<protein>
    <submittedName>
        <fullName evidence="9">CIC11C00000001479</fullName>
    </submittedName>
</protein>
<evidence type="ECO:0000256" key="1">
    <source>
        <dbReference type="ARBA" id="ARBA00006040"/>
    </source>
</evidence>
<keyword evidence="10" id="KW-1185">Reference proteome</keyword>
<evidence type="ECO:0000256" key="2">
    <source>
        <dbReference type="ARBA" id="ARBA00022670"/>
    </source>
</evidence>
<feature type="domain" description="Peptidase M3A/M3B catalytic" evidence="8">
    <location>
        <begin position="221"/>
        <end position="681"/>
    </location>
</feature>
<dbReference type="GO" id="GO:0046872">
    <property type="term" value="F:metal ion binding"/>
    <property type="evidence" value="ECO:0007669"/>
    <property type="project" value="UniProtKB-UniRule"/>
</dbReference>
<evidence type="ECO:0000256" key="3">
    <source>
        <dbReference type="ARBA" id="ARBA00022723"/>
    </source>
</evidence>
<dbReference type="OrthoDB" id="534666at2759"/>
<keyword evidence="4 7" id="KW-0378">Hydrolase</keyword>
<sequence>MSETDFVKLAEQQESPKWILTPEEILLAAKQYVADEIKFNDQIAAIEEPTVENVLIPTANRENENYFTESLITFYQYVSTDKNVRDASTEAEQLMDENSIEQNSRVEVFNVYNKLWEKIKDSNETDPETLKFLEKTVKFYKRNGLGLPKEKREEVKKLKIELSNLSTTFSKNLNEENDFLAFTADELEGVPESVMEQFEKTEEDGVEKFKVTFKYPDILPVLKYAKNQETRKSALIANLNKVPQNAEILDKIIRIRYKIAKLLGYPTYSEFVLEERMAKNQKNVLQFLEDLKTKLQPLGKEELARLLKFKNEDLKARGLPEQDTYYAWDASFYDNLLLEKEYQVDHQKISEYFPLDLTIEKMFGFYETLFDVKFVKVENPDPETVWHEDVRKFAVFQNIKYGEPKLEFKGWILFDLHPREGKYTHAAHFGLRPGFERADGTRSPTYSSLVCNFTKPSKSKPSLLKHNEVTTFFHELGHGVHSLLSKTKHARFHGTSVPRDFVECPSQMLEFWTWSKNELKQLSSHYETGEPIPDDLIDQLIKSKHVNTGLFNLRQMHFALFDMHLHTIDNEADIDALDLTKVWNELREEIALISNGGVSNKGYATFGHIAGGYESGYYGYLYSQVFATDIYYTHFKSDPMNVESGLRYRDVILKNGGSKEVLDILEELLGRQPNSNAFLEEILGN</sequence>
<dbReference type="Proteomes" id="UP000182334">
    <property type="component" value="Chromosome III"/>
</dbReference>
<dbReference type="InterPro" id="IPR045090">
    <property type="entry name" value="Pept_M3A_M3B"/>
</dbReference>
<dbReference type="FunFam" id="3.40.390.10:FF:000074">
    <property type="entry name" value="Metalloprotease"/>
    <property type="match status" value="1"/>
</dbReference>
<comment type="similarity">
    <text evidence="1 7">Belongs to the peptidase M3 family.</text>
</comment>
<evidence type="ECO:0000256" key="6">
    <source>
        <dbReference type="ARBA" id="ARBA00023049"/>
    </source>
</evidence>
<dbReference type="InterPro" id="IPR024080">
    <property type="entry name" value="Neurolysin/TOP_N"/>
</dbReference>
<dbReference type="SUPFAM" id="SSF55486">
    <property type="entry name" value="Metalloproteases ('zincins'), catalytic domain"/>
    <property type="match status" value="1"/>
</dbReference>
<dbReference type="InterPro" id="IPR001567">
    <property type="entry name" value="Pept_M3A_M3B_dom"/>
</dbReference>
<dbReference type="GO" id="GO:0006508">
    <property type="term" value="P:proteolysis"/>
    <property type="evidence" value="ECO:0007669"/>
    <property type="project" value="UniProtKB-KW"/>
</dbReference>
<dbReference type="PANTHER" id="PTHR11804">
    <property type="entry name" value="PROTEASE M3 THIMET OLIGOPEPTIDASE-RELATED"/>
    <property type="match status" value="1"/>
</dbReference>
<organism evidence="9 10">
    <name type="scientific">Sungouiella intermedia</name>
    <dbReference type="NCBI Taxonomy" id="45354"/>
    <lineage>
        <taxon>Eukaryota</taxon>
        <taxon>Fungi</taxon>
        <taxon>Dikarya</taxon>
        <taxon>Ascomycota</taxon>
        <taxon>Saccharomycotina</taxon>
        <taxon>Pichiomycetes</taxon>
        <taxon>Metschnikowiaceae</taxon>
        <taxon>Sungouiella</taxon>
    </lineage>
</organism>
<evidence type="ECO:0000313" key="9">
    <source>
        <dbReference type="EMBL" id="SGZ51805.1"/>
    </source>
</evidence>
<evidence type="ECO:0000259" key="8">
    <source>
        <dbReference type="Pfam" id="PF01432"/>
    </source>
</evidence>
<dbReference type="PANTHER" id="PTHR11804:SF84">
    <property type="entry name" value="SACCHAROLYSIN"/>
    <property type="match status" value="1"/>
</dbReference>
<comment type="cofactor">
    <cofactor evidence="7">
        <name>Zn(2+)</name>
        <dbReference type="ChEBI" id="CHEBI:29105"/>
    </cofactor>
    <text evidence="7">Binds 1 zinc ion.</text>
</comment>
<keyword evidence="2 7" id="KW-0645">Protease</keyword>
<dbReference type="Pfam" id="PF01432">
    <property type="entry name" value="Peptidase_M3"/>
    <property type="match status" value="1"/>
</dbReference>
<evidence type="ECO:0000256" key="7">
    <source>
        <dbReference type="RuleBase" id="RU003435"/>
    </source>
</evidence>
<dbReference type="Gene3D" id="3.40.390.10">
    <property type="entry name" value="Collagenase (Catalytic Domain)"/>
    <property type="match status" value="1"/>
</dbReference>
<dbReference type="InterPro" id="IPR024079">
    <property type="entry name" value="MetalloPept_cat_dom_sf"/>
</dbReference>
<dbReference type="STRING" id="45354.A0A1L0G5G0"/>
<keyword evidence="3 7" id="KW-0479">Metal-binding</keyword>
<dbReference type="Gene3D" id="1.10.1370.10">
    <property type="entry name" value="Neurolysin, domain 3"/>
    <property type="match status" value="1"/>
</dbReference>
<evidence type="ECO:0000313" key="10">
    <source>
        <dbReference type="Proteomes" id="UP000182334"/>
    </source>
</evidence>
<proteinExistence type="inferred from homology"/>
<accession>A0A1L0G5G0</accession>
<evidence type="ECO:0000256" key="5">
    <source>
        <dbReference type="ARBA" id="ARBA00022833"/>
    </source>
</evidence>
<keyword evidence="5 7" id="KW-0862">Zinc</keyword>